<feature type="chain" id="PRO_5026961159" evidence="1">
    <location>
        <begin position="26"/>
        <end position="38"/>
    </location>
</feature>
<feature type="non-terminal residue" evidence="2">
    <location>
        <position position="38"/>
    </location>
</feature>
<organism evidence="2">
    <name type="scientific">uncultured Chloroflexia bacterium</name>
    <dbReference type="NCBI Taxonomy" id="1672391"/>
    <lineage>
        <taxon>Bacteria</taxon>
        <taxon>Bacillati</taxon>
        <taxon>Chloroflexota</taxon>
        <taxon>Chloroflexia</taxon>
        <taxon>environmental samples</taxon>
    </lineage>
</organism>
<dbReference type="EMBL" id="CADCTR010002154">
    <property type="protein sequence ID" value="CAA9335531.1"/>
    <property type="molecule type" value="Genomic_DNA"/>
</dbReference>
<protein>
    <submittedName>
        <fullName evidence="2">Uncharacterized protein</fullName>
    </submittedName>
</protein>
<gene>
    <name evidence="2" type="ORF">AVDCRST_MAG93-6392</name>
</gene>
<keyword evidence="1" id="KW-0732">Signal</keyword>
<evidence type="ECO:0000256" key="1">
    <source>
        <dbReference type="SAM" id="SignalP"/>
    </source>
</evidence>
<proteinExistence type="predicted"/>
<name>A0A6J4LLQ3_9CHLR</name>
<sequence>MKKIVRLAAMLGMALRMMAPGVALADDLDLDGFDDEED</sequence>
<feature type="signal peptide" evidence="1">
    <location>
        <begin position="1"/>
        <end position="25"/>
    </location>
</feature>
<evidence type="ECO:0000313" key="2">
    <source>
        <dbReference type="EMBL" id="CAA9335531.1"/>
    </source>
</evidence>
<dbReference type="AlphaFoldDB" id="A0A6J4LLQ3"/>
<reference evidence="2" key="1">
    <citation type="submission" date="2020-02" db="EMBL/GenBank/DDBJ databases">
        <authorList>
            <person name="Meier V. D."/>
        </authorList>
    </citation>
    <scope>NUCLEOTIDE SEQUENCE</scope>
    <source>
        <strain evidence="2">AVDCRST_MAG93</strain>
    </source>
</reference>
<accession>A0A6J4LLQ3</accession>